<keyword evidence="1" id="KW-0732">Signal</keyword>
<dbReference type="EMBL" id="QTQV01000038">
    <property type="protein sequence ID" value="RQT04446.1"/>
    <property type="molecule type" value="Genomic_DNA"/>
</dbReference>
<organism evidence="2 3">
    <name type="scientific">Burkholderia contaminans</name>
    <dbReference type="NCBI Taxonomy" id="488447"/>
    <lineage>
        <taxon>Bacteria</taxon>
        <taxon>Pseudomonadati</taxon>
        <taxon>Pseudomonadota</taxon>
        <taxon>Betaproteobacteria</taxon>
        <taxon>Burkholderiales</taxon>
        <taxon>Burkholderiaceae</taxon>
        <taxon>Burkholderia</taxon>
        <taxon>Burkholderia cepacia complex</taxon>
    </lineage>
</organism>
<protein>
    <submittedName>
        <fullName evidence="2">Type VI secretion system lipoprotein TssJ</fullName>
    </submittedName>
</protein>
<keyword evidence="2" id="KW-0449">Lipoprotein</keyword>
<proteinExistence type="predicted"/>
<dbReference type="Gene3D" id="2.60.40.4150">
    <property type="entry name" value="Type VI secretion system, lipoprotein SciN"/>
    <property type="match status" value="1"/>
</dbReference>
<comment type="caution">
    <text evidence="2">The sequence shown here is derived from an EMBL/GenBank/DDBJ whole genome shotgun (WGS) entry which is preliminary data.</text>
</comment>
<dbReference type="InterPro" id="IPR038706">
    <property type="entry name" value="Type_VI_SciN-like_sf"/>
</dbReference>
<evidence type="ECO:0000313" key="2">
    <source>
        <dbReference type="EMBL" id="RQT04446.1"/>
    </source>
</evidence>
<dbReference type="NCBIfam" id="TIGR03352">
    <property type="entry name" value="VI_chp_3"/>
    <property type="match status" value="1"/>
</dbReference>
<dbReference type="InterPro" id="IPR017734">
    <property type="entry name" value="T6SS_SciN"/>
</dbReference>
<name>A0A3N8PC02_9BURK</name>
<evidence type="ECO:0000256" key="1">
    <source>
        <dbReference type="SAM" id="SignalP"/>
    </source>
</evidence>
<dbReference type="AlphaFoldDB" id="A0A3N8PC02"/>
<dbReference type="PANTHER" id="PTHR37625">
    <property type="entry name" value="OUTER MEMBRANE LIPOPROTEIN-RELATED"/>
    <property type="match status" value="1"/>
</dbReference>
<dbReference type="Pfam" id="PF12790">
    <property type="entry name" value="T6SS-SciN"/>
    <property type="match status" value="1"/>
</dbReference>
<feature type="chain" id="PRO_5018318043" evidence="1">
    <location>
        <begin position="27"/>
        <end position="176"/>
    </location>
</feature>
<dbReference type="PROSITE" id="PS51257">
    <property type="entry name" value="PROKAR_LIPOPROTEIN"/>
    <property type="match status" value="1"/>
</dbReference>
<feature type="signal peptide" evidence="1">
    <location>
        <begin position="1"/>
        <end position="26"/>
    </location>
</feature>
<sequence length="176" mass="19592">MTPRTYRMMRSVRLASAVALTAGVLAGCGTWQSVRETTVDVTRAIFVAKIKQINLVIESRSALNQNDQGESLPVVMRVYRLKDAKVFERAAYVELLDDDRVLLSADLLGSREVTLAPDAMVRLSMPMEDDAQIVGIAGFFRDQGGAEWQLTIPKSQWKKTDPVKLVVRGNRMEPVP</sequence>
<reference evidence="2 3" key="1">
    <citation type="submission" date="2018-08" db="EMBL/GenBank/DDBJ databases">
        <title>Comparative analysis of Burkholderia isolates from Puerto Rico.</title>
        <authorList>
            <person name="Hall C."/>
            <person name="Sahl J."/>
            <person name="Wagner D."/>
        </authorList>
    </citation>
    <scope>NUCLEOTIDE SEQUENCE [LARGE SCALE GENOMIC DNA]</scope>
    <source>
        <strain evidence="2 3">Bp9025</strain>
    </source>
</reference>
<accession>A0A3N8PC02</accession>
<dbReference type="PANTHER" id="PTHR37625:SF4">
    <property type="entry name" value="OUTER MEMBRANE LIPOPROTEIN"/>
    <property type="match status" value="1"/>
</dbReference>
<evidence type="ECO:0000313" key="3">
    <source>
        <dbReference type="Proteomes" id="UP000277921"/>
    </source>
</evidence>
<gene>
    <name evidence="2" type="primary">tssJ</name>
    <name evidence="2" type="ORF">DF051_36625</name>
</gene>
<dbReference type="Proteomes" id="UP000277921">
    <property type="component" value="Unassembled WGS sequence"/>
</dbReference>